<accession>A0A2X0Y474</accession>
<evidence type="ECO:0000313" key="2">
    <source>
        <dbReference type="Proteomes" id="UP000251431"/>
    </source>
</evidence>
<name>A0A2X0Y474_9BACI</name>
<sequence length="194" mass="21816">MNMKSFCTGSDLKLNETVFILTATFSCNISVSAEEITIKQPSNDQRRIEQIIIQSEVKAYQDTLAAYKNISPYSKYISDIPGFEDTFQQKRDYYIEQYGIIRISNESISTMSLVNPFTFGLNIDSPIVYVTPHDTIINARGLVIAANASNNNNHSDSLDELCNTSISGLSINENTISFNMDSTFSKWRKPSITH</sequence>
<dbReference type="AlphaFoldDB" id="A0A2X0Y474"/>
<dbReference type="EMBL" id="UAQE01000001">
    <property type="protein sequence ID" value="SPT97310.1"/>
    <property type="molecule type" value="Genomic_DNA"/>
</dbReference>
<dbReference type="Proteomes" id="UP000251431">
    <property type="component" value="Unassembled WGS sequence"/>
</dbReference>
<dbReference type="PROSITE" id="PS51257">
    <property type="entry name" value="PROKAR_LIPOPROTEIN"/>
    <property type="match status" value="1"/>
</dbReference>
<proteinExistence type="predicted"/>
<protein>
    <submittedName>
        <fullName evidence="1">Uncharacterized protein</fullName>
    </submittedName>
</protein>
<evidence type="ECO:0000313" key="1">
    <source>
        <dbReference type="EMBL" id="SPT97310.1"/>
    </source>
</evidence>
<gene>
    <name evidence="1" type="ORF">NCTC7582_01019</name>
</gene>
<dbReference type="RefSeq" id="WP_233436268.1">
    <property type="nucleotide sequence ID" value="NZ_UAQE01000001.1"/>
</dbReference>
<organism evidence="1 2">
    <name type="scientific">Lysinibacillus capsici</name>
    <dbReference type="NCBI Taxonomy" id="2115968"/>
    <lineage>
        <taxon>Bacteria</taxon>
        <taxon>Bacillati</taxon>
        <taxon>Bacillota</taxon>
        <taxon>Bacilli</taxon>
        <taxon>Bacillales</taxon>
        <taxon>Bacillaceae</taxon>
        <taxon>Lysinibacillus</taxon>
    </lineage>
</organism>
<reference evidence="1 2" key="1">
    <citation type="submission" date="2018-06" db="EMBL/GenBank/DDBJ databases">
        <authorList>
            <consortium name="Pathogen Informatics"/>
            <person name="Doyle S."/>
        </authorList>
    </citation>
    <scope>NUCLEOTIDE SEQUENCE [LARGE SCALE GENOMIC DNA]</scope>
    <source>
        <strain evidence="1 2">NCTC7582</strain>
    </source>
</reference>